<dbReference type="GO" id="GO:0009073">
    <property type="term" value="P:aromatic amino acid family biosynthetic process"/>
    <property type="evidence" value="ECO:0007669"/>
    <property type="project" value="UniProtKB-KW"/>
</dbReference>
<accession>A0A091C0W6</accession>
<sequence>MKYLRQAADEFGMKVITEVMDETHIDLVAQYSDILQVGARNMQNFKLLTAVGKTGKPVGLKRGISGTINEWLNAAEYVAVSGKSPVIFIERGIRTFEDATRNTFDLSAVPLIKKLSHFPIIVDPSHGTGVWDLVPPMARAGVAAGADGMIVEIHPDPENAWSDGQQSLNEKKLQTNDERNSSIKFRYEGNFFTTRAHSEEGKMIITVNLKDHSYPINVQRNSLKQSGVWVKSIWAKQKVALVTDNTVNQIYAQQVKESLDSNGFQTTVMVIPSGETSKSLEMTDFLYRKLAQNHFTKNDGVIALGGGVVGDLAGFVAATYMRGIHFLQFPTSLLAQVDSSIGGKTAINMTAAKNLIGTFYQPDGVLIDPAVLDTLPQRRLREGVAEIVKAAAIADVDLWQLLERIRNSTELKQRAEEIIIPALKVKQQVVEKDEFDQNQRLI</sequence>
<feature type="domain" description="3-dehydroquinate synthase N-terminal" evidence="10">
    <location>
        <begin position="269"/>
        <end position="381"/>
    </location>
</feature>
<dbReference type="InterPro" id="IPR052899">
    <property type="entry name" value="Class-I_DAHP_synthase"/>
</dbReference>
<evidence type="ECO:0000313" key="12">
    <source>
        <dbReference type="EMBL" id="KFN91471.1"/>
    </source>
</evidence>
<evidence type="ECO:0000256" key="4">
    <source>
        <dbReference type="ARBA" id="ARBA00022723"/>
    </source>
</evidence>
<keyword evidence="2" id="KW-0028">Amino-acid biosynthesis</keyword>
<dbReference type="PANTHER" id="PTHR43018:SF2">
    <property type="entry name" value="PHOSPHO-2-DEHYDRO-3-DEOXYHEPTONATE ALDOLASE"/>
    <property type="match status" value="1"/>
</dbReference>
<dbReference type="CDD" id="cd08195">
    <property type="entry name" value="DHQS"/>
    <property type="match status" value="1"/>
</dbReference>
<dbReference type="FunFam" id="3.40.50.1970:FF:000001">
    <property type="entry name" value="3-dehydroquinate synthase"/>
    <property type="match status" value="1"/>
</dbReference>
<dbReference type="Gene3D" id="3.20.20.70">
    <property type="entry name" value="Aldolase class I"/>
    <property type="match status" value="1"/>
</dbReference>
<evidence type="ECO:0000256" key="1">
    <source>
        <dbReference type="ARBA" id="ARBA00005412"/>
    </source>
</evidence>
<evidence type="ECO:0000256" key="8">
    <source>
        <dbReference type="ARBA" id="ARBA00023285"/>
    </source>
</evidence>
<dbReference type="Gene3D" id="3.40.50.1970">
    <property type="match status" value="1"/>
</dbReference>
<keyword evidence="3 12" id="KW-0808">Transferase</keyword>
<comment type="similarity">
    <text evidence="1">Belongs to the sugar phosphate cyclases superfamily. Dehydroquinate synthase family.</text>
</comment>
<protein>
    <submittedName>
        <fullName evidence="12">2-keto-3-deoxy-D-arabino-heptulosonate-7-phosphate synthase</fullName>
        <ecNumber evidence="12">2.5.1.54</ecNumber>
        <ecNumber evidence="12">4.1.2.-</ecNumber>
    </submittedName>
</protein>
<keyword evidence="7 12" id="KW-0456">Lyase</keyword>
<proteinExistence type="inferred from homology"/>
<dbReference type="GO" id="GO:0046872">
    <property type="term" value="F:metal ion binding"/>
    <property type="evidence" value="ECO:0007669"/>
    <property type="project" value="UniProtKB-KW"/>
</dbReference>
<evidence type="ECO:0000256" key="2">
    <source>
        <dbReference type="ARBA" id="ARBA00022605"/>
    </source>
</evidence>
<dbReference type="Pfam" id="PF00793">
    <property type="entry name" value="DAHP_synth_1"/>
    <property type="match status" value="1"/>
</dbReference>
<keyword evidence="5" id="KW-0520">NAD</keyword>
<dbReference type="Gene3D" id="1.20.1090.10">
    <property type="entry name" value="Dehydroquinate synthase-like - alpha domain"/>
    <property type="match status" value="1"/>
</dbReference>
<gene>
    <name evidence="12" type="ORF">TMUPMC115_1354</name>
</gene>
<dbReference type="GO" id="GO:0016832">
    <property type="term" value="F:aldehyde-lyase activity"/>
    <property type="evidence" value="ECO:0007669"/>
    <property type="project" value="InterPro"/>
</dbReference>
<feature type="domain" description="DAHP synthetase I/KDSA" evidence="9">
    <location>
        <begin position="1"/>
        <end position="178"/>
    </location>
</feature>
<dbReference type="InterPro" id="IPR006218">
    <property type="entry name" value="DAHP1/KDSA"/>
</dbReference>
<evidence type="ECO:0000259" key="9">
    <source>
        <dbReference type="Pfam" id="PF00793"/>
    </source>
</evidence>
<feature type="domain" description="3-dehydroquinate synthase C-terminal" evidence="11">
    <location>
        <begin position="383"/>
        <end position="441"/>
    </location>
</feature>
<keyword evidence="8" id="KW-0170">Cobalt</keyword>
<dbReference type="InterPro" id="IPR056179">
    <property type="entry name" value="DHQS_C"/>
</dbReference>
<evidence type="ECO:0000259" key="11">
    <source>
        <dbReference type="Pfam" id="PF24621"/>
    </source>
</evidence>
<dbReference type="EC" id="4.1.2.-" evidence="12"/>
<dbReference type="EMBL" id="JPVU01000148">
    <property type="protein sequence ID" value="KFN91471.1"/>
    <property type="molecule type" value="Genomic_DNA"/>
</dbReference>
<dbReference type="GO" id="GO:0008652">
    <property type="term" value="P:amino acid biosynthetic process"/>
    <property type="evidence" value="ECO:0007669"/>
    <property type="project" value="UniProtKB-KW"/>
</dbReference>
<dbReference type="PANTHER" id="PTHR43018">
    <property type="entry name" value="PHOSPHO-2-DEHYDRO-3-DEOXYHEPTONATE ALDOLASE"/>
    <property type="match status" value="1"/>
</dbReference>
<dbReference type="EC" id="2.5.1.54" evidence="12"/>
<dbReference type="SUPFAM" id="SSF51569">
    <property type="entry name" value="Aldolase"/>
    <property type="match status" value="1"/>
</dbReference>
<dbReference type="AlphaFoldDB" id="A0A091C0W6"/>
<evidence type="ECO:0000256" key="7">
    <source>
        <dbReference type="ARBA" id="ARBA00023239"/>
    </source>
</evidence>
<dbReference type="PATRIC" id="fig|1302649.3.peg.1358"/>
<organism evidence="12 13">
    <name type="scientific">Tetragenococcus muriaticus PMC-11-5</name>
    <dbReference type="NCBI Taxonomy" id="1302649"/>
    <lineage>
        <taxon>Bacteria</taxon>
        <taxon>Bacillati</taxon>
        <taxon>Bacillota</taxon>
        <taxon>Bacilli</taxon>
        <taxon>Lactobacillales</taxon>
        <taxon>Enterococcaceae</taxon>
        <taxon>Tetragenococcus</taxon>
    </lineage>
</organism>
<dbReference type="InterPro" id="IPR013785">
    <property type="entry name" value="Aldolase_TIM"/>
</dbReference>
<keyword evidence="6" id="KW-0057">Aromatic amino acid biosynthesis</keyword>
<reference evidence="12 13" key="1">
    <citation type="submission" date="2014-08" db="EMBL/GenBank/DDBJ databases">
        <title>Genome sequence of Tetragenococcus muriaticus.</title>
        <authorList>
            <person name="Chuea-nongthon C."/>
            <person name="Rodtong S."/>
            <person name="Yongsawatdigul J."/>
            <person name="Steele J.L."/>
            <person name="Liu X.-y."/>
            <person name="Speers J."/>
            <person name="Glasner J.D."/>
            <person name="Neeno-Eckwall E.C."/>
        </authorList>
    </citation>
    <scope>NUCLEOTIDE SEQUENCE [LARGE SCALE GENOMIC DNA]</scope>
    <source>
        <strain evidence="12 13">PMC-11-5</strain>
    </source>
</reference>
<dbReference type="Pfam" id="PF24621">
    <property type="entry name" value="DHQS_C"/>
    <property type="match status" value="1"/>
</dbReference>
<dbReference type="Proteomes" id="UP000029380">
    <property type="component" value="Unassembled WGS sequence"/>
</dbReference>
<keyword evidence="4" id="KW-0479">Metal-binding</keyword>
<evidence type="ECO:0000256" key="3">
    <source>
        <dbReference type="ARBA" id="ARBA00022679"/>
    </source>
</evidence>
<comment type="caution">
    <text evidence="12">The sequence shown here is derived from an EMBL/GenBank/DDBJ whole genome shotgun (WGS) entry which is preliminary data.</text>
</comment>
<evidence type="ECO:0000259" key="10">
    <source>
        <dbReference type="Pfam" id="PF01761"/>
    </source>
</evidence>
<dbReference type="Pfam" id="PF01761">
    <property type="entry name" value="DHQ_synthase"/>
    <property type="match status" value="1"/>
</dbReference>
<dbReference type="InterPro" id="IPR006268">
    <property type="entry name" value="DAHP_syn_2"/>
</dbReference>
<dbReference type="NCBIfam" id="TIGR01361">
    <property type="entry name" value="DAHP_synth_Bsub"/>
    <property type="match status" value="1"/>
</dbReference>
<dbReference type="SUPFAM" id="SSF56796">
    <property type="entry name" value="Dehydroquinate synthase-like"/>
    <property type="match status" value="1"/>
</dbReference>
<evidence type="ECO:0000256" key="5">
    <source>
        <dbReference type="ARBA" id="ARBA00023027"/>
    </source>
</evidence>
<evidence type="ECO:0000256" key="6">
    <source>
        <dbReference type="ARBA" id="ARBA00023141"/>
    </source>
</evidence>
<evidence type="ECO:0000313" key="13">
    <source>
        <dbReference type="Proteomes" id="UP000029380"/>
    </source>
</evidence>
<name>A0A091C0W6_9ENTE</name>
<dbReference type="GO" id="GO:0003849">
    <property type="term" value="F:3-deoxy-7-phosphoheptulonate synthase activity"/>
    <property type="evidence" value="ECO:0007669"/>
    <property type="project" value="UniProtKB-EC"/>
</dbReference>
<dbReference type="InterPro" id="IPR030960">
    <property type="entry name" value="DHQS/DOIS_N"/>
</dbReference>